<proteinExistence type="predicted"/>
<evidence type="ECO:0000256" key="1">
    <source>
        <dbReference type="SAM" id="MobiDB-lite"/>
    </source>
</evidence>
<comment type="caution">
    <text evidence="2">The sequence shown here is derived from an EMBL/GenBank/DDBJ whole genome shotgun (WGS) entry which is preliminary data.</text>
</comment>
<feature type="region of interest" description="Disordered" evidence="1">
    <location>
        <begin position="1"/>
        <end position="20"/>
    </location>
</feature>
<name>K2RZ50_MACPH</name>
<reference evidence="2 3" key="1">
    <citation type="journal article" date="2012" name="BMC Genomics">
        <title>Tools to kill: Genome of one of the most destructive plant pathogenic fungi Macrophomina phaseolina.</title>
        <authorList>
            <person name="Islam M.S."/>
            <person name="Haque M.S."/>
            <person name="Islam M.M."/>
            <person name="Emdad E.M."/>
            <person name="Halim A."/>
            <person name="Hossen Q.M.M."/>
            <person name="Hossain M.Z."/>
            <person name="Ahmed B."/>
            <person name="Rahim S."/>
            <person name="Rahman M.S."/>
            <person name="Alam M.M."/>
            <person name="Hou S."/>
            <person name="Wan X."/>
            <person name="Saito J.A."/>
            <person name="Alam M."/>
        </authorList>
    </citation>
    <scope>NUCLEOTIDE SEQUENCE [LARGE SCALE GENOMIC DNA]</scope>
    <source>
        <strain evidence="2 3">MS6</strain>
    </source>
</reference>
<dbReference type="HOGENOM" id="CLU_1949231_0_0_1"/>
<protein>
    <submittedName>
        <fullName evidence="2">Uncharacterized protein</fullName>
    </submittedName>
</protein>
<organism evidence="2 3">
    <name type="scientific">Macrophomina phaseolina (strain MS6)</name>
    <name type="common">Charcoal rot fungus</name>
    <dbReference type="NCBI Taxonomy" id="1126212"/>
    <lineage>
        <taxon>Eukaryota</taxon>
        <taxon>Fungi</taxon>
        <taxon>Dikarya</taxon>
        <taxon>Ascomycota</taxon>
        <taxon>Pezizomycotina</taxon>
        <taxon>Dothideomycetes</taxon>
        <taxon>Dothideomycetes incertae sedis</taxon>
        <taxon>Botryosphaeriales</taxon>
        <taxon>Botryosphaeriaceae</taxon>
        <taxon>Macrophomina</taxon>
    </lineage>
</organism>
<dbReference type="VEuPathDB" id="FungiDB:MPH_04676"/>
<evidence type="ECO:0000313" key="3">
    <source>
        <dbReference type="Proteomes" id="UP000007129"/>
    </source>
</evidence>
<dbReference type="EMBL" id="AHHD01000218">
    <property type="protein sequence ID" value="EKG17987.1"/>
    <property type="molecule type" value="Genomic_DNA"/>
</dbReference>
<accession>K2RZ50</accession>
<gene>
    <name evidence="2" type="ORF">MPH_04676</name>
</gene>
<dbReference type="AlphaFoldDB" id="K2RZ50"/>
<dbReference type="Proteomes" id="UP000007129">
    <property type="component" value="Unassembled WGS sequence"/>
</dbReference>
<evidence type="ECO:0000313" key="2">
    <source>
        <dbReference type="EMBL" id="EKG17987.1"/>
    </source>
</evidence>
<dbReference type="InParanoid" id="K2RZ50"/>
<sequence>MRRPAPLGRSACRSIRPGKSKKGREWRSLLIALTAAHAICTAHPSRPPQSLLRRSLLCHSNLWALFSLNSYTAPVFRSIMACFPRVSAFDAKPTGPEPSGKQSDIFTSFALSISRPTCCLRQAREAPQR</sequence>